<keyword evidence="8 11" id="KW-1133">Transmembrane helix</keyword>
<dbReference type="AlphaFoldDB" id="A0AAV6ZXG8"/>
<feature type="transmembrane region" description="Helical" evidence="11">
    <location>
        <begin position="217"/>
        <end position="236"/>
    </location>
</feature>
<comment type="caution">
    <text evidence="12">The sequence shown here is derived from an EMBL/GenBank/DDBJ whole genome shotgun (WGS) entry which is preliminary data.</text>
</comment>
<comment type="subcellular location">
    <subcellularLocation>
        <location evidence="1 10">Membrane</location>
        <topology evidence="1 10">Multi-pass membrane protein</topology>
    </subcellularLocation>
</comment>
<evidence type="ECO:0008006" key="14">
    <source>
        <dbReference type="Google" id="ProtNLM"/>
    </source>
</evidence>
<evidence type="ECO:0000313" key="12">
    <source>
        <dbReference type="EMBL" id="KAG8550783.1"/>
    </source>
</evidence>
<dbReference type="InterPro" id="IPR018456">
    <property type="entry name" value="PTR2_symporter_CS"/>
</dbReference>
<feature type="transmembrane region" description="Helical" evidence="11">
    <location>
        <begin position="379"/>
        <end position="397"/>
    </location>
</feature>
<feature type="transmembrane region" description="Helical" evidence="11">
    <location>
        <begin position="115"/>
        <end position="137"/>
    </location>
</feature>
<sequence>MGECTEDTSPQGTVPGLEKLLFLPRNLLCPPGKVPTICGTNYPLSIMFIIVNEFCERFSYYGMKAVLTLYFLNYLHWDENLSTTVYHAFSGLCYFTPIIGAPIADAWLGKFNTIFWLSILYVVGHVIKSVGAIPTVGSTEVHVALSVVGLIAIALGTGGIKPCVSAFGGDQFNEEHVQERAKFFSIFYLSINAGSLISTFVTPVLRGDVQCFGTDCYALAFGVPAALMFFALIVFVSGSGMYKKNPPQGNILGSVFKCIGFAIKNRWNHRSKAHPKREHWLDWATEKYPKKLITEVKMVTKVLFLYIPLPMFWALFDQQGSRWTLQATRMNTDFKGFVAQPDQMQILNPLLILILIPVFDLGIYPLIKLCKINFKPLPKMTVGMIIAALAFGVATVVEFKINETIPDPPKSGESFLQVMNLAGGEVTINGPGNVQFKEPALNLNDYKDPEYLKMKFEGTQTVTVSWGGDPCLVTVNDTAAYTVVVQDSGCRQIKDPFEKPSNGLAAVRFINLMNEAVYNITFGDIDISVEAEGETVYKTLKRAKVIATARIGSTEYSIDLGLLDFGGAYTAVLTGVRGTEITVVVGEDIPANSFHVAWQIPQYFLISAGEVMFSITGLEFSYSQAPASMKSVLQAGWLLTVAFGNVIVLIVAQAGSLEQWAEFILFGALLIAVAIIFSIMAYFYVPVNPDDLKDEDEKADLDEKKAVPDFFEMSPDNNFEEKKTKI</sequence>
<dbReference type="PROSITE" id="PS01023">
    <property type="entry name" value="PTR2_2"/>
    <property type="match status" value="1"/>
</dbReference>
<dbReference type="PANTHER" id="PTHR11654">
    <property type="entry name" value="OLIGOPEPTIDE TRANSPORTER-RELATED"/>
    <property type="match status" value="1"/>
</dbReference>
<dbReference type="EMBL" id="WNYA01000024">
    <property type="protein sequence ID" value="KAG8550783.1"/>
    <property type="molecule type" value="Genomic_DNA"/>
</dbReference>
<dbReference type="InterPro" id="IPR036259">
    <property type="entry name" value="MFS_trans_sf"/>
</dbReference>
<dbReference type="FunFam" id="1.20.1250.20:FF:000049">
    <property type="entry name" value="Solute carrier family 15 member 2"/>
    <property type="match status" value="1"/>
</dbReference>
<dbReference type="Gene3D" id="1.20.1250.20">
    <property type="entry name" value="MFS general substrate transporter like domains"/>
    <property type="match status" value="2"/>
</dbReference>
<evidence type="ECO:0000256" key="1">
    <source>
        <dbReference type="ARBA" id="ARBA00004141"/>
    </source>
</evidence>
<dbReference type="InterPro" id="IPR000109">
    <property type="entry name" value="POT_fam"/>
</dbReference>
<evidence type="ECO:0000256" key="11">
    <source>
        <dbReference type="SAM" id="Phobius"/>
    </source>
</evidence>
<reference evidence="12" key="1">
    <citation type="thesis" date="2020" institute="ProQuest LLC" country="789 East Eisenhower Parkway, Ann Arbor, MI, USA">
        <title>Comparative Genomics and Chromosome Evolution.</title>
        <authorList>
            <person name="Mudd A.B."/>
        </authorList>
    </citation>
    <scope>NUCLEOTIDE SEQUENCE</scope>
    <source>
        <strain evidence="12">237g6f4</strain>
        <tissue evidence="12">Blood</tissue>
    </source>
</reference>
<feature type="transmembrane region" description="Helical" evidence="11">
    <location>
        <begin position="143"/>
        <end position="164"/>
    </location>
</feature>
<evidence type="ECO:0000256" key="8">
    <source>
        <dbReference type="ARBA" id="ARBA00022989"/>
    </source>
</evidence>
<dbReference type="SUPFAM" id="SSF103473">
    <property type="entry name" value="MFS general substrate transporter"/>
    <property type="match status" value="1"/>
</dbReference>
<dbReference type="GO" id="GO:0015031">
    <property type="term" value="P:protein transport"/>
    <property type="evidence" value="ECO:0007669"/>
    <property type="project" value="UniProtKB-KW"/>
</dbReference>
<evidence type="ECO:0000313" key="13">
    <source>
        <dbReference type="Proteomes" id="UP000824782"/>
    </source>
</evidence>
<evidence type="ECO:0000256" key="2">
    <source>
        <dbReference type="ARBA" id="ARBA00005982"/>
    </source>
</evidence>
<dbReference type="Proteomes" id="UP000824782">
    <property type="component" value="Unassembled WGS sequence"/>
</dbReference>
<evidence type="ECO:0000256" key="10">
    <source>
        <dbReference type="RuleBase" id="RU003755"/>
    </source>
</evidence>
<feature type="transmembrane region" description="Helical" evidence="11">
    <location>
        <begin position="663"/>
        <end position="685"/>
    </location>
</feature>
<keyword evidence="6" id="KW-0571">Peptide transport</keyword>
<evidence type="ECO:0000256" key="3">
    <source>
        <dbReference type="ARBA" id="ARBA00022448"/>
    </source>
</evidence>
<feature type="transmembrane region" description="Helical" evidence="11">
    <location>
        <begin position="298"/>
        <end position="316"/>
    </location>
</feature>
<keyword evidence="7" id="KW-0653">Protein transport</keyword>
<feature type="transmembrane region" description="Helical" evidence="11">
    <location>
        <begin position="89"/>
        <end position="108"/>
    </location>
</feature>
<organism evidence="12 13">
    <name type="scientific">Engystomops pustulosus</name>
    <name type="common">Tungara frog</name>
    <name type="synonym">Physalaemus pustulosus</name>
    <dbReference type="NCBI Taxonomy" id="76066"/>
    <lineage>
        <taxon>Eukaryota</taxon>
        <taxon>Metazoa</taxon>
        <taxon>Chordata</taxon>
        <taxon>Craniata</taxon>
        <taxon>Vertebrata</taxon>
        <taxon>Euteleostomi</taxon>
        <taxon>Amphibia</taxon>
        <taxon>Batrachia</taxon>
        <taxon>Anura</taxon>
        <taxon>Neobatrachia</taxon>
        <taxon>Hyloidea</taxon>
        <taxon>Leptodactylidae</taxon>
        <taxon>Leiuperinae</taxon>
        <taxon>Engystomops</taxon>
    </lineage>
</organism>
<gene>
    <name evidence="12" type="ORF">GDO81_019963</name>
</gene>
<keyword evidence="3 10" id="KW-0813">Transport</keyword>
<evidence type="ECO:0000256" key="9">
    <source>
        <dbReference type="ARBA" id="ARBA00023136"/>
    </source>
</evidence>
<feature type="transmembrane region" description="Helical" evidence="11">
    <location>
        <begin position="58"/>
        <end position="77"/>
    </location>
</feature>
<dbReference type="GO" id="GO:0035673">
    <property type="term" value="F:oligopeptide transmembrane transporter activity"/>
    <property type="evidence" value="ECO:0007669"/>
    <property type="project" value="InterPro"/>
</dbReference>
<name>A0AAV6ZXG8_ENGPU</name>
<dbReference type="Pfam" id="PF00854">
    <property type="entry name" value="PTR2"/>
    <property type="match status" value="2"/>
</dbReference>
<feature type="transmembrane region" description="Helical" evidence="11">
    <location>
        <begin position="185"/>
        <end position="205"/>
    </location>
</feature>
<evidence type="ECO:0000256" key="6">
    <source>
        <dbReference type="ARBA" id="ARBA00022856"/>
    </source>
</evidence>
<evidence type="ECO:0000256" key="5">
    <source>
        <dbReference type="ARBA" id="ARBA00022847"/>
    </source>
</evidence>
<dbReference type="InterPro" id="IPR043381">
    <property type="entry name" value="SLC15A2"/>
</dbReference>
<dbReference type="GO" id="GO:0016020">
    <property type="term" value="C:membrane"/>
    <property type="evidence" value="ECO:0007669"/>
    <property type="project" value="UniProtKB-SubCell"/>
</dbReference>
<dbReference type="GO" id="GO:0015293">
    <property type="term" value="F:symporter activity"/>
    <property type="evidence" value="ECO:0007669"/>
    <property type="project" value="UniProtKB-KW"/>
</dbReference>
<dbReference type="CDD" id="cd17411">
    <property type="entry name" value="MFS_SLC15A2"/>
    <property type="match status" value="1"/>
</dbReference>
<feature type="transmembrane region" description="Helical" evidence="11">
    <location>
        <begin position="346"/>
        <end position="367"/>
    </location>
</feature>
<keyword evidence="13" id="KW-1185">Reference proteome</keyword>
<accession>A0AAV6ZXG8</accession>
<proteinExistence type="inferred from homology"/>
<keyword evidence="9 11" id="KW-0472">Membrane</keyword>
<keyword evidence="4 10" id="KW-0812">Transmembrane</keyword>
<keyword evidence="5" id="KW-0769">Symport</keyword>
<evidence type="ECO:0000256" key="7">
    <source>
        <dbReference type="ARBA" id="ARBA00022927"/>
    </source>
</evidence>
<protein>
    <recommendedName>
        <fullName evidence="14">Solute carrier family 15 member 2</fullName>
    </recommendedName>
</protein>
<evidence type="ECO:0000256" key="4">
    <source>
        <dbReference type="ARBA" id="ARBA00022692"/>
    </source>
</evidence>
<comment type="similarity">
    <text evidence="2 10">Belongs to the major facilitator superfamily. Proton-dependent oligopeptide transporter (POT/PTR) (TC 2.A.17) family.</text>
</comment>
<feature type="transmembrane region" description="Helical" evidence="11">
    <location>
        <begin position="632"/>
        <end position="651"/>
    </location>
</feature>